<sequence length="58" mass="6326">MGRSADKTIASEQARRPGFVASGPDALGVVFEAFGETEHEAREHWIAEAERRAAGSRR</sequence>
<dbReference type="KEGG" id="samy:DB32_005830"/>
<evidence type="ECO:0000313" key="2">
    <source>
        <dbReference type="EMBL" id="AKF08681.1"/>
    </source>
</evidence>
<evidence type="ECO:0000313" key="3">
    <source>
        <dbReference type="Proteomes" id="UP000034883"/>
    </source>
</evidence>
<protein>
    <submittedName>
        <fullName evidence="2">Uncharacterized protein</fullName>
    </submittedName>
</protein>
<feature type="region of interest" description="Disordered" evidence="1">
    <location>
        <begin position="1"/>
        <end position="21"/>
    </location>
</feature>
<proteinExistence type="predicted"/>
<evidence type="ECO:0000256" key="1">
    <source>
        <dbReference type="SAM" id="MobiDB-lite"/>
    </source>
</evidence>
<name>A0A0F6W6F3_9BACT</name>
<dbReference type="AlphaFoldDB" id="A0A0F6W6F3"/>
<gene>
    <name evidence="2" type="ORF">DB32_005830</name>
</gene>
<accession>A0A0F6W6F3</accession>
<dbReference type="Proteomes" id="UP000034883">
    <property type="component" value="Chromosome"/>
</dbReference>
<keyword evidence="3" id="KW-1185">Reference proteome</keyword>
<dbReference type="EMBL" id="CP011125">
    <property type="protein sequence ID" value="AKF08681.1"/>
    <property type="molecule type" value="Genomic_DNA"/>
</dbReference>
<organism evidence="2 3">
    <name type="scientific">Sandaracinus amylolyticus</name>
    <dbReference type="NCBI Taxonomy" id="927083"/>
    <lineage>
        <taxon>Bacteria</taxon>
        <taxon>Pseudomonadati</taxon>
        <taxon>Myxococcota</taxon>
        <taxon>Polyangia</taxon>
        <taxon>Polyangiales</taxon>
        <taxon>Sandaracinaceae</taxon>
        <taxon>Sandaracinus</taxon>
    </lineage>
</organism>
<reference evidence="2 3" key="1">
    <citation type="submission" date="2015-03" db="EMBL/GenBank/DDBJ databases">
        <title>Genome assembly of Sandaracinus amylolyticus DSM 53668.</title>
        <authorList>
            <person name="Sharma G."/>
            <person name="Subramanian S."/>
        </authorList>
    </citation>
    <scope>NUCLEOTIDE SEQUENCE [LARGE SCALE GENOMIC DNA]</scope>
    <source>
        <strain evidence="2 3">DSM 53668</strain>
    </source>
</reference>